<name>X1JLA8_9ZZZZ</name>
<dbReference type="GO" id="GO:0005829">
    <property type="term" value="C:cytosol"/>
    <property type="evidence" value="ECO:0007669"/>
    <property type="project" value="TreeGrafter"/>
</dbReference>
<proteinExistence type="predicted"/>
<organism evidence="1">
    <name type="scientific">marine sediment metagenome</name>
    <dbReference type="NCBI Taxonomy" id="412755"/>
    <lineage>
        <taxon>unclassified sequences</taxon>
        <taxon>metagenomes</taxon>
        <taxon>ecological metagenomes</taxon>
    </lineage>
</organism>
<dbReference type="EMBL" id="BARU01048271">
    <property type="protein sequence ID" value="GAH94867.1"/>
    <property type="molecule type" value="Genomic_DNA"/>
</dbReference>
<evidence type="ECO:0000313" key="1">
    <source>
        <dbReference type="EMBL" id="GAH94867.1"/>
    </source>
</evidence>
<dbReference type="SUPFAM" id="SSF53187">
    <property type="entry name" value="Zn-dependent exopeptidases"/>
    <property type="match status" value="1"/>
</dbReference>
<dbReference type="InterPro" id="IPR001160">
    <property type="entry name" value="Peptidase_M20C"/>
</dbReference>
<dbReference type="GO" id="GO:0006508">
    <property type="term" value="P:proteolysis"/>
    <property type="evidence" value="ECO:0007669"/>
    <property type="project" value="InterPro"/>
</dbReference>
<dbReference type="PANTHER" id="PTHR43501:SF1">
    <property type="entry name" value="CYTOSOL NON-SPECIFIC DIPEPTIDASE"/>
    <property type="match status" value="1"/>
</dbReference>
<dbReference type="Gene3D" id="3.40.630.10">
    <property type="entry name" value="Zn peptidases"/>
    <property type="match status" value="1"/>
</dbReference>
<sequence>MDMVCEKNKDVDHDFSKDPLKLKTITLDGKKWLTAEGTTLGADNATGMAYSLAIMKKIYNGEL</sequence>
<dbReference type="GO" id="GO:0070573">
    <property type="term" value="F:metallodipeptidase activity"/>
    <property type="evidence" value="ECO:0007669"/>
    <property type="project" value="TreeGrafter"/>
</dbReference>
<reference evidence="1" key="1">
    <citation type="journal article" date="2014" name="Front. Microbiol.">
        <title>High frequency of phylogenetically diverse reductive dehalogenase-homologous genes in deep subseafloor sedimentary metagenomes.</title>
        <authorList>
            <person name="Kawai M."/>
            <person name="Futagami T."/>
            <person name="Toyoda A."/>
            <person name="Takaki Y."/>
            <person name="Nishi S."/>
            <person name="Hori S."/>
            <person name="Arai W."/>
            <person name="Tsubouchi T."/>
            <person name="Morono Y."/>
            <person name="Uchiyama I."/>
            <person name="Ito T."/>
            <person name="Fujiyama A."/>
            <person name="Inagaki F."/>
            <person name="Takami H."/>
        </authorList>
    </citation>
    <scope>NUCLEOTIDE SEQUENCE</scope>
    <source>
        <strain evidence="1">Expedition CK06-06</strain>
    </source>
</reference>
<accession>X1JLA8</accession>
<gene>
    <name evidence="1" type="ORF">S03H2_71842</name>
</gene>
<protein>
    <submittedName>
        <fullName evidence="1">Uncharacterized protein</fullName>
    </submittedName>
</protein>
<feature type="non-terminal residue" evidence="1">
    <location>
        <position position="63"/>
    </location>
</feature>
<dbReference type="AlphaFoldDB" id="X1JLA8"/>
<dbReference type="PANTHER" id="PTHR43501">
    <property type="entry name" value="CYTOSOL NON-SPECIFIC DIPEPTIDASE"/>
    <property type="match status" value="1"/>
</dbReference>
<comment type="caution">
    <text evidence="1">The sequence shown here is derived from an EMBL/GenBank/DDBJ whole genome shotgun (WGS) entry which is preliminary data.</text>
</comment>